<dbReference type="Pfam" id="PF06805">
    <property type="entry name" value="Lambda_tail_I"/>
    <property type="match status" value="1"/>
</dbReference>
<keyword evidence="2" id="KW-1185">Reference proteome</keyword>
<proteinExistence type="predicted"/>
<evidence type="ECO:0000313" key="1">
    <source>
        <dbReference type="EMBL" id="MCY0385665.1"/>
    </source>
</evidence>
<dbReference type="Proteomes" id="UP001082899">
    <property type="component" value="Unassembled WGS sequence"/>
</dbReference>
<name>A0ABT3ZH58_9BURK</name>
<accession>A0ABT3ZH58</accession>
<comment type="caution">
    <text evidence="1">The sequence shown here is derived from an EMBL/GenBank/DDBJ whole genome shotgun (WGS) entry which is preliminary data.</text>
</comment>
<sequence length="187" mass="19476">MSDKVRTIRLYGPLGVRFGRVHRMAVASTAEAVRALCRMVPGFEKYMMNARDNGLTFAVFNGRRNLAQDDLPAPVGSDDIRIAPILIGAKSGGLFQTILGAALVVAGAFTGNVGLILTGASMALGGVMQMLSPQTSTSSDTSSSTASYYFSGAVNSSAQGDPVPLAYGRFRVGSKVASAGIYSEDQA</sequence>
<dbReference type="InterPro" id="IPR010654">
    <property type="entry name" value="Phage_lambda_tail_I"/>
</dbReference>
<reference evidence="1" key="1">
    <citation type="submission" date="2022-11" db="EMBL/GenBank/DDBJ databases">
        <title>Robbsia betulipollinis sp. nov., isolated from pollen of birch (Betula pendula).</title>
        <authorList>
            <person name="Shi H."/>
            <person name="Ambika Manirajan B."/>
            <person name="Ratering S."/>
            <person name="Geissler-Plaum R."/>
            <person name="Schnell S."/>
        </authorList>
    </citation>
    <scope>NUCLEOTIDE SEQUENCE</scope>
    <source>
        <strain evidence="1">Bb-Pol-6</strain>
    </source>
</reference>
<dbReference type="RefSeq" id="WP_267844793.1">
    <property type="nucleotide sequence ID" value="NZ_JAPMXC010000001.1"/>
</dbReference>
<gene>
    <name evidence="1" type="ORF">OVY01_00095</name>
</gene>
<protein>
    <submittedName>
        <fullName evidence="1">Tail assembly protein</fullName>
    </submittedName>
</protein>
<organism evidence="1 2">
    <name type="scientific">Robbsia betulipollinis</name>
    <dbReference type="NCBI Taxonomy" id="2981849"/>
    <lineage>
        <taxon>Bacteria</taxon>
        <taxon>Pseudomonadati</taxon>
        <taxon>Pseudomonadota</taxon>
        <taxon>Betaproteobacteria</taxon>
        <taxon>Burkholderiales</taxon>
        <taxon>Burkholderiaceae</taxon>
        <taxon>Robbsia</taxon>
    </lineage>
</organism>
<evidence type="ECO:0000313" key="2">
    <source>
        <dbReference type="Proteomes" id="UP001082899"/>
    </source>
</evidence>
<dbReference type="EMBL" id="JAPMXC010000001">
    <property type="protein sequence ID" value="MCY0385665.1"/>
    <property type="molecule type" value="Genomic_DNA"/>
</dbReference>